<sequence>MGDIDTERLRSAMRGLADQAHPSDLSGRVRATSRRRRTRRIATIAAGCAAALAVAAGSLSALSPPRADDKAVPIMTPPDPGPHVPPTRQAGGREIMSLVLPDRTRVDISYPAELRLAGMGWSARRTPSGGDDGSCCFATVRLHDSARRVGTAKDAKGHVLPIWTAKDGSDGESDSVSSYAQVGRWYLHLADEPPRNASGWKTLRQLVGDLVLEETAEGFLVIDGRKPGFLARNDSAQGDVWAQGPKLESDPAKAAGQVRGIEVQRVDRCAPVGKVGMELTGRQICRDGVAVRFVATKTDQNWVGQVHKGLRIERVY</sequence>
<keyword evidence="2" id="KW-1133">Transmembrane helix</keyword>
<comment type="caution">
    <text evidence="3">The sequence shown here is derived from an EMBL/GenBank/DDBJ whole genome shotgun (WGS) entry which is preliminary data.</text>
</comment>
<name>A0A2W2H4R7_9ACTN</name>
<evidence type="ECO:0000256" key="1">
    <source>
        <dbReference type="SAM" id="MobiDB-lite"/>
    </source>
</evidence>
<proteinExistence type="predicted"/>
<evidence type="ECO:0000313" key="4">
    <source>
        <dbReference type="Proteomes" id="UP000248544"/>
    </source>
</evidence>
<dbReference type="EMBL" id="POUA01000123">
    <property type="protein sequence ID" value="PZG44518.1"/>
    <property type="molecule type" value="Genomic_DNA"/>
</dbReference>
<accession>A0A2W2H4R7</accession>
<organism evidence="3 4">
    <name type="scientific">Spongiactinospora gelatinilytica</name>
    <dbReference type="NCBI Taxonomy" id="2666298"/>
    <lineage>
        <taxon>Bacteria</taxon>
        <taxon>Bacillati</taxon>
        <taxon>Actinomycetota</taxon>
        <taxon>Actinomycetes</taxon>
        <taxon>Streptosporangiales</taxon>
        <taxon>Streptosporangiaceae</taxon>
        <taxon>Spongiactinospora</taxon>
    </lineage>
</organism>
<keyword evidence="2" id="KW-0812">Transmembrane</keyword>
<evidence type="ECO:0000256" key="2">
    <source>
        <dbReference type="SAM" id="Phobius"/>
    </source>
</evidence>
<keyword evidence="2" id="KW-0472">Membrane</keyword>
<feature type="transmembrane region" description="Helical" evidence="2">
    <location>
        <begin position="41"/>
        <end position="62"/>
    </location>
</feature>
<keyword evidence="4" id="KW-1185">Reference proteome</keyword>
<dbReference type="AlphaFoldDB" id="A0A2W2H4R7"/>
<reference evidence="3 4" key="1">
    <citation type="submission" date="2018-01" db="EMBL/GenBank/DDBJ databases">
        <title>Draft genome sequence of Sphaerisporangium sp. 7K107.</title>
        <authorList>
            <person name="Sahin N."/>
            <person name="Saygin H."/>
            <person name="Ay H."/>
        </authorList>
    </citation>
    <scope>NUCLEOTIDE SEQUENCE [LARGE SCALE GENOMIC DNA]</scope>
    <source>
        <strain evidence="3 4">7K107</strain>
    </source>
</reference>
<evidence type="ECO:0000313" key="3">
    <source>
        <dbReference type="EMBL" id="PZG44518.1"/>
    </source>
</evidence>
<feature type="region of interest" description="Disordered" evidence="1">
    <location>
        <begin position="14"/>
        <end position="36"/>
    </location>
</feature>
<protein>
    <submittedName>
        <fullName evidence="3">Uncharacterized protein</fullName>
    </submittedName>
</protein>
<dbReference type="RefSeq" id="WP_111168454.1">
    <property type="nucleotide sequence ID" value="NZ_POUA01000123.1"/>
</dbReference>
<gene>
    <name evidence="3" type="ORF">C1I98_17115</name>
</gene>
<dbReference type="Proteomes" id="UP000248544">
    <property type="component" value="Unassembled WGS sequence"/>
</dbReference>